<dbReference type="PANTHER" id="PTHR12231:SF253">
    <property type="entry name" value="DPR-INTERACTING PROTEIN ETA, ISOFORM B-RELATED"/>
    <property type="match status" value="1"/>
</dbReference>
<dbReference type="Proteomes" id="UP000838412">
    <property type="component" value="Chromosome 11"/>
</dbReference>
<keyword evidence="6" id="KW-1015">Disulfide bond</keyword>
<evidence type="ECO:0000256" key="8">
    <source>
        <dbReference type="ARBA" id="ARBA00023319"/>
    </source>
</evidence>
<dbReference type="FunFam" id="2.60.40.10:FF:000328">
    <property type="entry name" value="CLUMA_CG000981, isoform A"/>
    <property type="match status" value="1"/>
</dbReference>
<feature type="domain" description="Ig-like" evidence="11">
    <location>
        <begin position="140"/>
        <end position="222"/>
    </location>
</feature>
<evidence type="ECO:0000256" key="7">
    <source>
        <dbReference type="ARBA" id="ARBA00023180"/>
    </source>
</evidence>
<feature type="signal peptide" evidence="10">
    <location>
        <begin position="1"/>
        <end position="23"/>
    </location>
</feature>
<protein>
    <submittedName>
        <fullName evidence="12">HMCN2 protein</fullName>
    </submittedName>
</protein>
<keyword evidence="13" id="KW-1185">Reference proteome</keyword>
<keyword evidence="9" id="KW-1133">Transmembrane helix</keyword>
<feature type="transmembrane region" description="Helical" evidence="9">
    <location>
        <begin position="339"/>
        <end position="363"/>
    </location>
</feature>
<dbReference type="SMART" id="SM00409">
    <property type="entry name" value="IG"/>
    <property type="match status" value="3"/>
</dbReference>
<dbReference type="SUPFAM" id="SSF48726">
    <property type="entry name" value="Immunoglobulin"/>
    <property type="match status" value="3"/>
</dbReference>
<evidence type="ECO:0000256" key="9">
    <source>
        <dbReference type="SAM" id="Phobius"/>
    </source>
</evidence>
<dbReference type="InterPro" id="IPR051170">
    <property type="entry name" value="Neural/epithelial_adhesion"/>
</dbReference>
<dbReference type="Pfam" id="PF07686">
    <property type="entry name" value="V-set"/>
    <property type="match status" value="1"/>
</dbReference>
<feature type="domain" description="Ig-like" evidence="11">
    <location>
        <begin position="238"/>
        <end position="326"/>
    </location>
</feature>
<dbReference type="InterPro" id="IPR013783">
    <property type="entry name" value="Ig-like_fold"/>
</dbReference>
<keyword evidence="5 9" id="KW-0472">Membrane</keyword>
<dbReference type="InterPro" id="IPR003599">
    <property type="entry name" value="Ig_sub"/>
</dbReference>
<feature type="chain" id="PRO_5035444669" evidence="10">
    <location>
        <begin position="24"/>
        <end position="426"/>
    </location>
</feature>
<sequence>MGRPGSLLVQIAASIVLWKVCSAEREVAITLPEEAVATLGDGVTLQAAFDTSFRLISVTWSKLHGNVTSQKRTSVLSYVPDLNINRAYGSYKERARLLGMASLRIDPTTTEDEGTYALSIMTDERGTVEKFIHLSLQVAPRVVVGPRNPYVTVVGESVSLACKVTDAKPNITSLYWEKDGARLEASSFLGKYSGGDARTPSLTIRHVMRMDAGVYTCVAQNSVRSGEGHIGLRVHYYASITSISEPVEVTVGDHVTFRCVAEGSPTPNITWSRNGLKLKASTDEAVGDVRTSALVLNSVELTDTGAYSCTARNGIGGPRTRNTHVDVIALDGGFTSTTVAIISGAAAGGLWLLICLCLLVYLLRKRRGGGDRKKFTYYYSDVQRRSNVATSEGGGSEHRRQVFLTERKSSNVAFEQCRQENGELVI</sequence>
<keyword evidence="7" id="KW-0325">Glycoprotein</keyword>
<keyword evidence="4" id="KW-0677">Repeat</keyword>
<evidence type="ECO:0000256" key="1">
    <source>
        <dbReference type="ARBA" id="ARBA00004236"/>
    </source>
</evidence>
<dbReference type="Gene3D" id="2.60.40.10">
    <property type="entry name" value="Immunoglobulins"/>
    <property type="match status" value="3"/>
</dbReference>
<dbReference type="InterPro" id="IPR003598">
    <property type="entry name" value="Ig_sub2"/>
</dbReference>
<evidence type="ECO:0000256" key="10">
    <source>
        <dbReference type="SAM" id="SignalP"/>
    </source>
</evidence>
<evidence type="ECO:0000256" key="5">
    <source>
        <dbReference type="ARBA" id="ARBA00023136"/>
    </source>
</evidence>
<accession>A0A8J9VHW0</accession>
<comment type="subcellular location">
    <subcellularLocation>
        <location evidence="1">Cell membrane</location>
    </subcellularLocation>
</comment>
<keyword evidence="8" id="KW-0393">Immunoglobulin domain</keyword>
<dbReference type="CDD" id="cd00096">
    <property type="entry name" value="Ig"/>
    <property type="match status" value="2"/>
</dbReference>
<dbReference type="AlphaFoldDB" id="A0A8J9VHW0"/>
<evidence type="ECO:0000313" key="12">
    <source>
        <dbReference type="EMBL" id="CAH1240649.1"/>
    </source>
</evidence>
<dbReference type="PANTHER" id="PTHR12231">
    <property type="entry name" value="CTX-RELATED TYPE I TRANSMEMBRANE PROTEIN"/>
    <property type="match status" value="1"/>
</dbReference>
<dbReference type="PROSITE" id="PS50835">
    <property type="entry name" value="IG_LIKE"/>
    <property type="match status" value="2"/>
</dbReference>
<dbReference type="GO" id="GO:0005886">
    <property type="term" value="C:plasma membrane"/>
    <property type="evidence" value="ECO:0007669"/>
    <property type="project" value="UniProtKB-SubCell"/>
</dbReference>
<evidence type="ECO:0000313" key="13">
    <source>
        <dbReference type="Proteomes" id="UP000838412"/>
    </source>
</evidence>
<keyword evidence="2" id="KW-1003">Cell membrane</keyword>
<evidence type="ECO:0000256" key="4">
    <source>
        <dbReference type="ARBA" id="ARBA00022737"/>
    </source>
</evidence>
<evidence type="ECO:0000256" key="6">
    <source>
        <dbReference type="ARBA" id="ARBA00023157"/>
    </source>
</evidence>
<reference evidence="12" key="1">
    <citation type="submission" date="2022-01" db="EMBL/GenBank/DDBJ databases">
        <authorList>
            <person name="Braso-Vives M."/>
        </authorList>
    </citation>
    <scope>NUCLEOTIDE SEQUENCE</scope>
</reference>
<dbReference type="InterPro" id="IPR007110">
    <property type="entry name" value="Ig-like_dom"/>
</dbReference>
<dbReference type="EMBL" id="OV696696">
    <property type="protein sequence ID" value="CAH1240649.1"/>
    <property type="molecule type" value="Genomic_DNA"/>
</dbReference>
<dbReference type="Pfam" id="PF13927">
    <property type="entry name" value="Ig_3"/>
    <property type="match status" value="2"/>
</dbReference>
<proteinExistence type="predicted"/>
<dbReference type="SMART" id="SM00408">
    <property type="entry name" value="IGc2"/>
    <property type="match status" value="2"/>
</dbReference>
<evidence type="ECO:0000259" key="11">
    <source>
        <dbReference type="PROSITE" id="PS50835"/>
    </source>
</evidence>
<dbReference type="InterPro" id="IPR013106">
    <property type="entry name" value="Ig_V-set"/>
</dbReference>
<dbReference type="OrthoDB" id="9446970at2759"/>
<keyword evidence="3 10" id="KW-0732">Signal</keyword>
<organism evidence="12 13">
    <name type="scientific">Branchiostoma lanceolatum</name>
    <name type="common">Common lancelet</name>
    <name type="synonym">Amphioxus lanceolatum</name>
    <dbReference type="NCBI Taxonomy" id="7740"/>
    <lineage>
        <taxon>Eukaryota</taxon>
        <taxon>Metazoa</taxon>
        <taxon>Chordata</taxon>
        <taxon>Cephalochordata</taxon>
        <taxon>Leptocardii</taxon>
        <taxon>Amphioxiformes</taxon>
        <taxon>Branchiostomatidae</taxon>
        <taxon>Branchiostoma</taxon>
    </lineage>
</organism>
<evidence type="ECO:0000256" key="2">
    <source>
        <dbReference type="ARBA" id="ARBA00022475"/>
    </source>
</evidence>
<gene>
    <name evidence="12" type="primary">HMCN2</name>
    <name evidence="12" type="ORF">BLAG_LOCUS4516</name>
</gene>
<dbReference type="InterPro" id="IPR036179">
    <property type="entry name" value="Ig-like_dom_sf"/>
</dbReference>
<evidence type="ECO:0000256" key="3">
    <source>
        <dbReference type="ARBA" id="ARBA00022729"/>
    </source>
</evidence>
<name>A0A8J9VHW0_BRALA</name>
<keyword evidence="9" id="KW-0812">Transmembrane</keyword>